<organism evidence="1 2">
    <name type="scientific">Undibacterium flavidum</name>
    <dbReference type="NCBI Taxonomy" id="2762297"/>
    <lineage>
        <taxon>Bacteria</taxon>
        <taxon>Pseudomonadati</taxon>
        <taxon>Pseudomonadota</taxon>
        <taxon>Betaproteobacteria</taxon>
        <taxon>Burkholderiales</taxon>
        <taxon>Oxalobacteraceae</taxon>
        <taxon>Undibacterium</taxon>
    </lineage>
</organism>
<evidence type="ECO:0000313" key="1">
    <source>
        <dbReference type="EMBL" id="MBC3872071.1"/>
    </source>
</evidence>
<gene>
    <name evidence="1" type="ORF">H8K55_00610</name>
</gene>
<proteinExistence type="predicted"/>
<keyword evidence="2" id="KW-1185">Reference proteome</keyword>
<comment type="caution">
    <text evidence="1">The sequence shown here is derived from an EMBL/GenBank/DDBJ whole genome shotgun (WGS) entry which is preliminary data.</text>
</comment>
<sequence>MKQQFIEDVLTNHNNAKILARWDALALPDSWLVAGCLFQTVWNSTSQQAPESGIKDYDIFYYDPEDLSAEAEQAKQQYADELFADLNITLEVCNQARVHLWYESHFGHSYPKLISAQDGIDRFLIPSTCVGMTPQEVYAPNGFDILYQGVLSMNPLTPHRTLYEQKAHSYQQRWPWLRRME</sequence>
<dbReference type="EMBL" id="JACOGA010000001">
    <property type="protein sequence ID" value="MBC3872071.1"/>
    <property type="molecule type" value="Genomic_DNA"/>
</dbReference>
<reference evidence="1 2" key="1">
    <citation type="submission" date="2020-08" db="EMBL/GenBank/DDBJ databases">
        <title>Novel species isolated from subtropical streams in China.</title>
        <authorList>
            <person name="Lu H."/>
        </authorList>
    </citation>
    <scope>NUCLEOTIDE SEQUENCE [LARGE SCALE GENOMIC DNA]</scope>
    <source>
        <strain evidence="1 2">LX15W</strain>
    </source>
</reference>
<name>A0ABR6Y618_9BURK</name>
<dbReference type="InterPro" id="IPR009267">
    <property type="entry name" value="NTP_transf_6"/>
</dbReference>
<dbReference type="Pfam" id="PF06042">
    <property type="entry name" value="NTP_transf_6"/>
    <property type="match status" value="1"/>
</dbReference>
<accession>A0ABR6Y618</accession>
<evidence type="ECO:0000313" key="2">
    <source>
        <dbReference type="Proteomes" id="UP000624279"/>
    </source>
</evidence>
<dbReference type="PANTHER" id="PTHR39166">
    <property type="entry name" value="BLL1166 PROTEIN"/>
    <property type="match status" value="1"/>
</dbReference>
<dbReference type="PANTHER" id="PTHR39166:SF1">
    <property type="entry name" value="BLL1166 PROTEIN"/>
    <property type="match status" value="1"/>
</dbReference>
<protein>
    <submittedName>
        <fullName evidence="1">Nucleotidyltransferase family protein</fullName>
    </submittedName>
</protein>
<dbReference type="RefSeq" id="WP_186940086.1">
    <property type="nucleotide sequence ID" value="NZ_JACOGA010000001.1"/>
</dbReference>
<dbReference type="Proteomes" id="UP000624279">
    <property type="component" value="Unassembled WGS sequence"/>
</dbReference>